<evidence type="ECO:0000256" key="3">
    <source>
        <dbReference type="ARBA" id="ARBA00022801"/>
    </source>
</evidence>
<dbReference type="EnsemblMetazoa" id="AFUN016509-RA">
    <property type="protein sequence ID" value="AFUN016509-PA"/>
    <property type="gene ID" value="AFUN016509"/>
</dbReference>
<sequence length="603" mass="67773">MFGIKDLTIKTIRFSAVETDTVARTGIVYCDMKRSKTNLKCALTLLLSIGVFDVNWLRGAKAHATESFVCIRDGCLQGTVMEIGDGVSYPAFFGIPFAKPPVGELRFANPQPNDPWEGTYDASRPKNACIQKVSLVPTAPMFGTEDCLYLNVFAPVIGVRQSKLLPVMVYIHGGGFLYGSAQPEQRDPSRFMSTRKVIVVTFQYRLGVFGFFSTGDRAAPGNFGMKDQVMALRWVKKNIKAFGGDPHRVTIFGESAGGSSTQFHLLSPLSRGLFHRAITMSGSALSSWSIPIENPLRLARSQAKVLGIPNADELSTAELVEQLRRVDAAELTASVELLKLWDIHPITLYHPVVEPPEEPNPFLAEDPSAVWRRGDYASVPWLTGSIPNDGSIVTQTIYRNGSLIEDLDENFTKLLPLILRTRVTNDKLVRLRKRFLKKTPPIKWVTNDNYAEITKMFSEAWFLYPMVKSIKQHLDNRKHTPTSIYSFQFRGRYSFSKLFTGSDTSYGLSHPDEMIYLFNMPLFFPEFPVGSPEEEMAKLWVKFLVDFATNELAGTEGTCVGAKCDIVTFSNTYNPYFPVSRKITQGLDEEMYTFWKTFFEDIS</sequence>
<evidence type="ECO:0000256" key="6">
    <source>
        <dbReference type="RuleBase" id="RU361235"/>
    </source>
</evidence>
<reference evidence="8" key="1">
    <citation type="submission" date="2020-05" db="UniProtKB">
        <authorList>
            <consortium name="EnsemblMetazoa"/>
        </authorList>
    </citation>
    <scope>IDENTIFICATION</scope>
    <source>
        <strain evidence="8">FUMOZ</strain>
    </source>
</reference>
<comment type="similarity">
    <text evidence="1 6">Belongs to the type-B carboxylesterase/lipase family.</text>
</comment>
<dbReference type="InterPro" id="IPR019819">
    <property type="entry name" value="Carboxylesterase_B_CS"/>
</dbReference>
<dbReference type="FunFam" id="3.40.50.1820:FF:000155">
    <property type="entry name" value="Carboxylic ester hydrolase"/>
    <property type="match status" value="1"/>
</dbReference>
<dbReference type="PROSITE" id="PS00941">
    <property type="entry name" value="CARBOXYLESTERASE_B_2"/>
    <property type="match status" value="1"/>
</dbReference>
<feature type="domain" description="Carboxylesterase type B" evidence="7">
    <location>
        <begin position="68"/>
        <end position="551"/>
    </location>
</feature>
<evidence type="ECO:0000313" key="8">
    <source>
        <dbReference type="EnsemblMetazoa" id="AFUN016509-PA"/>
    </source>
</evidence>
<evidence type="ECO:0000256" key="1">
    <source>
        <dbReference type="ARBA" id="ARBA00005964"/>
    </source>
</evidence>
<accession>A0A1Y9HEX5</accession>
<dbReference type="PANTHER" id="PTHR43142">
    <property type="entry name" value="CARBOXYLIC ESTER HYDROLASE"/>
    <property type="match status" value="1"/>
</dbReference>
<proteinExistence type="inferred from homology"/>
<keyword evidence="3 6" id="KW-0378">Hydrolase</keyword>
<evidence type="ECO:0000256" key="5">
    <source>
        <dbReference type="ARBA" id="ARBA00023180"/>
    </source>
</evidence>
<dbReference type="Pfam" id="PF00135">
    <property type="entry name" value="COesterase"/>
    <property type="match status" value="1"/>
</dbReference>
<evidence type="ECO:0000256" key="2">
    <source>
        <dbReference type="ARBA" id="ARBA00022487"/>
    </source>
</evidence>
<dbReference type="InterPro" id="IPR002018">
    <property type="entry name" value="CarbesteraseB"/>
</dbReference>
<evidence type="ECO:0000256" key="4">
    <source>
        <dbReference type="ARBA" id="ARBA00023157"/>
    </source>
</evidence>
<dbReference type="VEuPathDB" id="VectorBase:AFUN2_003288"/>
<organism evidence="8">
    <name type="scientific">Anopheles funestus</name>
    <name type="common">African malaria mosquito</name>
    <dbReference type="NCBI Taxonomy" id="62324"/>
    <lineage>
        <taxon>Eukaryota</taxon>
        <taxon>Metazoa</taxon>
        <taxon>Ecdysozoa</taxon>
        <taxon>Arthropoda</taxon>
        <taxon>Hexapoda</taxon>
        <taxon>Insecta</taxon>
        <taxon>Pterygota</taxon>
        <taxon>Neoptera</taxon>
        <taxon>Endopterygota</taxon>
        <taxon>Diptera</taxon>
        <taxon>Nematocera</taxon>
        <taxon>Culicoidea</taxon>
        <taxon>Culicidae</taxon>
        <taxon>Anophelinae</taxon>
        <taxon>Anopheles</taxon>
    </lineage>
</organism>
<dbReference type="PANTHER" id="PTHR43142:SF1">
    <property type="entry name" value="CARBOXYLIC ESTER HYDROLASE"/>
    <property type="match status" value="1"/>
</dbReference>
<dbReference type="InterPro" id="IPR019826">
    <property type="entry name" value="Carboxylesterase_B_AS"/>
</dbReference>
<dbReference type="GO" id="GO:0052689">
    <property type="term" value="F:carboxylic ester hydrolase activity"/>
    <property type="evidence" value="ECO:0007669"/>
    <property type="project" value="UniProtKB-KW"/>
</dbReference>
<dbReference type="EC" id="3.1.1.-" evidence="6"/>
<dbReference type="InterPro" id="IPR029058">
    <property type="entry name" value="AB_hydrolase_fold"/>
</dbReference>
<dbReference type="SUPFAM" id="SSF53474">
    <property type="entry name" value="alpha/beta-Hydrolases"/>
    <property type="match status" value="1"/>
</dbReference>
<keyword evidence="2" id="KW-0719">Serine esterase</keyword>
<keyword evidence="5" id="KW-0325">Glycoprotein</keyword>
<dbReference type="PROSITE" id="PS00122">
    <property type="entry name" value="CARBOXYLESTERASE_B_1"/>
    <property type="match status" value="1"/>
</dbReference>
<dbReference type="Gene3D" id="3.40.50.1820">
    <property type="entry name" value="alpha/beta hydrolase"/>
    <property type="match status" value="1"/>
</dbReference>
<keyword evidence="4" id="KW-1015">Disulfide bond</keyword>
<name>A0A1Y9HEX5_ANOFN</name>
<dbReference type="STRING" id="62324.A0A1Y9HEX5"/>
<protein>
    <recommendedName>
        <fullName evidence="6">Carboxylic ester hydrolase</fullName>
        <ecNumber evidence="6">3.1.1.-</ecNumber>
    </recommendedName>
</protein>
<dbReference type="AlphaFoldDB" id="A0A1Y9HEX5"/>
<evidence type="ECO:0000259" key="7">
    <source>
        <dbReference type="Pfam" id="PF00135"/>
    </source>
</evidence>
<dbReference type="VEuPathDB" id="VectorBase:AFUN016509"/>